<keyword evidence="8" id="KW-0238">DNA-binding</keyword>
<keyword evidence="6" id="KW-0749">Sporulation</keyword>
<dbReference type="GO" id="GO:0005667">
    <property type="term" value="C:transcription regulator complex"/>
    <property type="evidence" value="ECO:0007669"/>
    <property type="project" value="TreeGrafter"/>
</dbReference>
<dbReference type="GeneID" id="83203617"/>
<dbReference type="PANTHER" id="PTHR14003:SF19">
    <property type="entry name" value="YY2 TRANSCRIPTION FACTOR"/>
    <property type="match status" value="1"/>
</dbReference>
<evidence type="ECO:0000256" key="5">
    <source>
        <dbReference type="ARBA" id="ARBA00022833"/>
    </source>
</evidence>
<dbReference type="FunFam" id="3.30.160.60:FF:001450">
    <property type="entry name" value="zinc finger protein 774"/>
    <property type="match status" value="1"/>
</dbReference>
<dbReference type="GO" id="GO:0000785">
    <property type="term" value="C:chromatin"/>
    <property type="evidence" value="ECO:0007669"/>
    <property type="project" value="TreeGrafter"/>
</dbReference>
<evidence type="ECO:0000256" key="11">
    <source>
        <dbReference type="ARBA" id="ARBA00023242"/>
    </source>
</evidence>
<keyword evidence="11" id="KW-0539">Nucleus</keyword>
<evidence type="ECO:0000259" key="16">
    <source>
        <dbReference type="PROSITE" id="PS50157"/>
    </source>
</evidence>
<dbReference type="PROSITE" id="PS50157">
    <property type="entry name" value="ZINC_FINGER_C2H2_2"/>
    <property type="match status" value="2"/>
</dbReference>
<feature type="domain" description="C2H2-type" evidence="16">
    <location>
        <begin position="9"/>
        <end position="38"/>
    </location>
</feature>
<gene>
    <name evidence="17" type="ORF">N7468_007018</name>
</gene>
<dbReference type="OrthoDB" id="3437960at2759"/>
<dbReference type="PANTHER" id="PTHR14003">
    <property type="entry name" value="TRANSCRIPTIONAL REPRESSOR PROTEIN YY"/>
    <property type="match status" value="1"/>
</dbReference>
<dbReference type="SMART" id="SM00355">
    <property type="entry name" value="ZnF_C2H2"/>
    <property type="match status" value="2"/>
</dbReference>
<feature type="domain" description="C2H2-type" evidence="16">
    <location>
        <begin position="39"/>
        <end position="68"/>
    </location>
</feature>
<name>A0A9W9NTP1_9EURO</name>
<dbReference type="Pfam" id="PF00096">
    <property type="entry name" value="zf-C2H2"/>
    <property type="match status" value="2"/>
</dbReference>
<keyword evidence="9" id="KW-0010">Activator</keyword>
<feature type="region of interest" description="Disordered" evidence="15">
    <location>
        <begin position="204"/>
        <end position="249"/>
    </location>
</feature>
<dbReference type="GO" id="GO:0005634">
    <property type="term" value="C:nucleus"/>
    <property type="evidence" value="ECO:0007669"/>
    <property type="project" value="UniProtKB-SubCell"/>
</dbReference>
<protein>
    <recommendedName>
        <fullName evidence="13">C2H2 type master regulator of conidiophore development brlA</fullName>
    </recommendedName>
</protein>
<proteinExistence type="predicted"/>
<dbReference type="FunFam" id="3.30.160.60:FF:000125">
    <property type="entry name" value="Putative zinc finger protein 143"/>
    <property type="match status" value="1"/>
</dbReference>
<feature type="region of interest" description="Disordered" evidence="15">
    <location>
        <begin position="113"/>
        <end position="156"/>
    </location>
</feature>
<dbReference type="GO" id="GO:0030435">
    <property type="term" value="P:sporulation resulting in formation of a cellular spore"/>
    <property type="evidence" value="ECO:0007669"/>
    <property type="project" value="UniProtKB-KW"/>
</dbReference>
<dbReference type="EMBL" id="JAPQKS010000005">
    <property type="protein sequence ID" value="KAJ5225793.1"/>
    <property type="molecule type" value="Genomic_DNA"/>
</dbReference>
<dbReference type="PROSITE" id="PS00028">
    <property type="entry name" value="ZINC_FINGER_C2H2_1"/>
    <property type="match status" value="2"/>
</dbReference>
<dbReference type="RefSeq" id="XP_058329204.1">
    <property type="nucleotide sequence ID" value="XM_058476314.1"/>
</dbReference>
<keyword evidence="3" id="KW-0677">Repeat</keyword>
<evidence type="ECO:0000256" key="12">
    <source>
        <dbReference type="ARBA" id="ARBA00023321"/>
    </source>
</evidence>
<keyword evidence="7" id="KW-0805">Transcription regulation</keyword>
<evidence type="ECO:0000256" key="8">
    <source>
        <dbReference type="ARBA" id="ARBA00023125"/>
    </source>
</evidence>
<feature type="compositionally biased region" description="Basic residues" evidence="15">
    <location>
        <begin position="113"/>
        <end position="122"/>
    </location>
</feature>
<evidence type="ECO:0000313" key="17">
    <source>
        <dbReference type="EMBL" id="KAJ5225793.1"/>
    </source>
</evidence>
<dbReference type="AlphaFoldDB" id="A0A9W9NTP1"/>
<dbReference type="Gene3D" id="3.30.160.60">
    <property type="entry name" value="Classic Zinc Finger"/>
    <property type="match status" value="3"/>
</dbReference>
<evidence type="ECO:0000256" key="1">
    <source>
        <dbReference type="ARBA" id="ARBA00004123"/>
    </source>
</evidence>
<sequence>MAPGSARDFNCTWEQCGKSFNRKSDLCRHYRIHTNERPYHCTVKDCNKSFIQRSALTVHSRTHTGEKPHVCDHDGCQKAFSDASFPNLVPILELPPPKKILTDPGNSFCRKTTLTKHQHRSHPPGSMTRRSSEDATSEHSYHQHQAPVAVSVPGPNDHYLMQQSYYQNSATPTHEFYSPQSVQMGTVPVHDGAAPIVPPNVPVTSSMNLPHAPHAHTSPHQHPQQQQYVQMMQQQQQQQQHQHQQQRYEAPRTNYLPPEYQQPPPPPPYQGHQMPESMMVSYHPNFQYKSQTRLLNQPEGTDWTYLGVG</sequence>
<comment type="caution">
    <text evidence="17">The sequence shown here is derived from an EMBL/GenBank/DDBJ whole genome shotgun (WGS) entry which is preliminary data.</text>
</comment>
<keyword evidence="2" id="KW-0479">Metal-binding</keyword>
<evidence type="ECO:0000256" key="9">
    <source>
        <dbReference type="ARBA" id="ARBA00023159"/>
    </source>
</evidence>
<evidence type="ECO:0000256" key="4">
    <source>
        <dbReference type="ARBA" id="ARBA00022771"/>
    </source>
</evidence>
<keyword evidence="10" id="KW-0804">Transcription</keyword>
<keyword evidence="18" id="KW-1185">Reference proteome</keyword>
<evidence type="ECO:0000256" key="13">
    <source>
        <dbReference type="ARBA" id="ARBA00044085"/>
    </source>
</evidence>
<comment type="subcellular location">
    <subcellularLocation>
        <location evidence="1">Nucleus</location>
    </subcellularLocation>
</comment>
<reference evidence="17" key="1">
    <citation type="submission" date="2022-11" db="EMBL/GenBank/DDBJ databases">
        <authorList>
            <person name="Petersen C."/>
        </authorList>
    </citation>
    <scope>NUCLEOTIDE SEQUENCE</scope>
    <source>
        <strain evidence="17">IBT 19713</strain>
    </source>
</reference>
<evidence type="ECO:0000313" key="18">
    <source>
        <dbReference type="Proteomes" id="UP001150941"/>
    </source>
</evidence>
<dbReference type="GO" id="GO:0000978">
    <property type="term" value="F:RNA polymerase II cis-regulatory region sequence-specific DNA binding"/>
    <property type="evidence" value="ECO:0007669"/>
    <property type="project" value="TreeGrafter"/>
</dbReference>
<evidence type="ECO:0000256" key="7">
    <source>
        <dbReference type="ARBA" id="ARBA00023015"/>
    </source>
</evidence>
<organism evidence="17 18">
    <name type="scientific">Penicillium chermesinum</name>
    <dbReference type="NCBI Taxonomy" id="63820"/>
    <lineage>
        <taxon>Eukaryota</taxon>
        <taxon>Fungi</taxon>
        <taxon>Dikarya</taxon>
        <taxon>Ascomycota</taxon>
        <taxon>Pezizomycotina</taxon>
        <taxon>Eurotiomycetes</taxon>
        <taxon>Eurotiomycetidae</taxon>
        <taxon>Eurotiales</taxon>
        <taxon>Aspergillaceae</taxon>
        <taxon>Penicillium</taxon>
    </lineage>
</organism>
<dbReference type="GO" id="GO:0000981">
    <property type="term" value="F:DNA-binding transcription factor activity, RNA polymerase II-specific"/>
    <property type="evidence" value="ECO:0007669"/>
    <property type="project" value="UniProtKB-ARBA"/>
</dbReference>
<dbReference type="SUPFAM" id="SSF57667">
    <property type="entry name" value="beta-beta-alpha zinc fingers"/>
    <property type="match status" value="2"/>
</dbReference>
<evidence type="ECO:0000256" key="2">
    <source>
        <dbReference type="ARBA" id="ARBA00022723"/>
    </source>
</evidence>
<evidence type="ECO:0000256" key="10">
    <source>
        <dbReference type="ARBA" id="ARBA00023163"/>
    </source>
</evidence>
<feature type="compositionally biased region" description="Basic and acidic residues" evidence="15">
    <location>
        <begin position="130"/>
        <end position="141"/>
    </location>
</feature>
<dbReference type="GO" id="GO:0008270">
    <property type="term" value="F:zinc ion binding"/>
    <property type="evidence" value="ECO:0007669"/>
    <property type="project" value="UniProtKB-KW"/>
</dbReference>
<reference evidence="17" key="2">
    <citation type="journal article" date="2023" name="IMA Fungus">
        <title>Comparative genomic study of the Penicillium genus elucidates a diverse pangenome and 15 lateral gene transfer events.</title>
        <authorList>
            <person name="Petersen C."/>
            <person name="Sorensen T."/>
            <person name="Nielsen M.R."/>
            <person name="Sondergaard T.E."/>
            <person name="Sorensen J.L."/>
            <person name="Fitzpatrick D.A."/>
            <person name="Frisvad J.C."/>
            <person name="Nielsen K.L."/>
        </authorList>
    </citation>
    <scope>NUCLEOTIDE SEQUENCE</scope>
    <source>
        <strain evidence="17">IBT 19713</strain>
    </source>
</reference>
<evidence type="ECO:0000256" key="3">
    <source>
        <dbReference type="ARBA" id="ARBA00022737"/>
    </source>
</evidence>
<dbReference type="InterPro" id="IPR013087">
    <property type="entry name" value="Znf_C2H2_type"/>
</dbReference>
<evidence type="ECO:0000256" key="6">
    <source>
        <dbReference type="ARBA" id="ARBA00022969"/>
    </source>
</evidence>
<evidence type="ECO:0000256" key="15">
    <source>
        <dbReference type="SAM" id="MobiDB-lite"/>
    </source>
</evidence>
<keyword evidence="4 14" id="KW-0863">Zinc-finger</keyword>
<dbReference type="GO" id="GO:0048315">
    <property type="term" value="P:conidium formation"/>
    <property type="evidence" value="ECO:0007669"/>
    <property type="project" value="UniProtKB-KW"/>
</dbReference>
<keyword evidence="5" id="KW-0862">Zinc</keyword>
<dbReference type="Proteomes" id="UP001150941">
    <property type="component" value="Unassembled WGS sequence"/>
</dbReference>
<accession>A0A9W9NTP1</accession>
<dbReference type="InterPro" id="IPR036236">
    <property type="entry name" value="Znf_C2H2_sf"/>
</dbReference>
<evidence type="ECO:0000256" key="14">
    <source>
        <dbReference type="PROSITE-ProRule" id="PRU00042"/>
    </source>
</evidence>
<feature type="compositionally biased region" description="Low complexity" evidence="15">
    <location>
        <begin position="220"/>
        <end position="245"/>
    </location>
</feature>
<keyword evidence="12" id="KW-0183">Conidiation</keyword>